<organism evidence="1 2">
    <name type="scientific">Euphydryas editha</name>
    <name type="common">Edith's checkerspot</name>
    <dbReference type="NCBI Taxonomy" id="104508"/>
    <lineage>
        <taxon>Eukaryota</taxon>
        <taxon>Metazoa</taxon>
        <taxon>Ecdysozoa</taxon>
        <taxon>Arthropoda</taxon>
        <taxon>Hexapoda</taxon>
        <taxon>Insecta</taxon>
        <taxon>Pterygota</taxon>
        <taxon>Neoptera</taxon>
        <taxon>Endopterygota</taxon>
        <taxon>Lepidoptera</taxon>
        <taxon>Glossata</taxon>
        <taxon>Ditrysia</taxon>
        <taxon>Papilionoidea</taxon>
        <taxon>Nymphalidae</taxon>
        <taxon>Nymphalinae</taxon>
        <taxon>Euphydryas</taxon>
    </lineage>
</organism>
<name>A0AAU9UX51_EUPED</name>
<keyword evidence="2" id="KW-1185">Reference proteome</keyword>
<proteinExistence type="predicted"/>
<dbReference type="AlphaFoldDB" id="A0AAU9UX51"/>
<sequence>MPLMEKSSLKKLLTVNFNLTYKFKKYIQSGHLFLEPKDRPENLLFTAPFRICKGQCKTNVSNYFMQFPIYIGLKGNKKNYQNLYPRDHENIHSTRENAPFRKSSTRVPYILCPPKNKQTKEPFMSGKCPVLHSILILLSTTYCSVQGTLPWDRWSWSAPQAPIEHFFRRYDSNIMPIKTPSLKCECPPNKECNMEYEINEDMLYFQNLKGIIKDNELKQLKEDFNKINYRKNKTIRKNYNETELLTRKRRRSDVILNSKDTIKDCCCPTKIVRVPAFITNQKFDEVIERINKKPS</sequence>
<evidence type="ECO:0000313" key="2">
    <source>
        <dbReference type="Proteomes" id="UP001153954"/>
    </source>
</evidence>
<dbReference type="EMBL" id="CAKOGL010000026">
    <property type="protein sequence ID" value="CAH2103783.1"/>
    <property type="molecule type" value="Genomic_DNA"/>
</dbReference>
<evidence type="ECO:0000313" key="1">
    <source>
        <dbReference type="EMBL" id="CAH2103783.1"/>
    </source>
</evidence>
<gene>
    <name evidence="1" type="ORF">EEDITHA_LOCUS18250</name>
</gene>
<accession>A0AAU9UX51</accession>
<reference evidence="1" key="1">
    <citation type="submission" date="2022-03" db="EMBL/GenBank/DDBJ databases">
        <authorList>
            <person name="Tunstrom K."/>
        </authorList>
    </citation>
    <scope>NUCLEOTIDE SEQUENCE</scope>
</reference>
<dbReference type="Proteomes" id="UP001153954">
    <property type="component" value="Unassembled WGS sequence"/>
</dbReference>
<comment type="caution">
    <text evidence="1">The sequence shown here is derived from an EMBL/GenBank/DDBJ whole genome shotgun (WGS) entry which is preliminary data.</text>
</comment>
<protein>
    <submittedName>
        <fullName evidence="1">Uncharacterized protein</fullName>
    </submittedName>
</protein>